<dbReference type="KEGG" id="gtr:GLOTRDRAFT_131656"/>
<keyword evidence="2" id="KW-1185">Reference proteome</keyword>
<dbReference type="HOGENOM" id="CLU_1731652_0_0_1"/>
<reference evidence="1 2" key="1">
    <citation type="journal article" date="2012" name="Science">
        <title>The Paleozoic origin of enzymatic lignin decomposition reconstructed from 31 fungal genomes.</title>
        <authorList>
            <person name="Floudas D."/>
            <person name="Binder M."/>
            <person name="Riley R."/>
            <person name="Barry K."/>
            <person name="Blanchette R.A."/>
            <person name="Henrissat B."/>
            <person name="Martinez A.T."/>
            <person name="Otillar R."/>
            <person name="Spatafora J.W."/>
            <person name="Yadav J.S."/>
            <person name="Aerts A."/>
            <person name="Benoit I."/>
            <person name="Boyd A."/>
            <person name="Carlson A."/>
            <person name="Copeland A."/>
            <person name="Coutinho P.M."/>
            <person name="de Vries R.P."/>
            <person name="Ferreira P."/>
            <person name="Findley K."/>
            <person name="Foster B."/>
            <person name="Gaskell J."/>
            <person name="Glotzer D."/>
            <person name="Gorecki P."/>
            <person name="Heitman J."/>
            <person name="Hesse C."/>
            <person name="Hori C."/>
            <person name="Igarashi K."/>
            <person name="Jurgens J.A."/>
            <person name="Kallen N."/>
            <person name="Kersten P."/>
            <person name="Kohler A."/>
            <person name="Kuees U."/>
            <person name="Kumar T.K.A."/>
            <person name="Kuo A."/>
            <person name="LaButti K."/>
            <person name="Larrondo L.F."/>
            <person name="Lindquist E."/>
            <person name="Ling A."/>
            <person name="Lombard V."/>
            <person name="Lucas S."/>
            <person name="Lundell T."/>
            <person name="Martin R."/>
            <person name="McLaughlin D.J."/>
            <person name="Morgenstern I."/>
            <person name="Morin E."/>
            <person name="Murat C."/>
            <person name="Nagy L.G."/>
            <person name="Nolan M."/>
            <person name="Ohm R.A."/>
            <person name="Patyshakuliyeva A."/>
            <person name="Rokas A."/>
            <person name="Ruiz-Duenas F.J."/>
            <person name="Sabat G."/>
            <person name="Salamov A."/>
            <person name="Samejima M."/>
            <person name="Schmutz J."/>
            <person name="Slot J.C."/>
            <person name="St John F."/>
            <person name="Stenlid J."/>
            <person name="Sun H."/>
            <person name="Sun S."/>
            <person name="Syed K."/>
            <person name="Tsang A."/>
            <person name="Wiebenga A."/>
            <person name="Young D."/>
            <person name="Pisabarro A."/>
            <person name="Eastwood D.C."/>
            <person name="Martin F."/>
            <person name="Cullen D."/>
            <person name="Grigoriev I.V."/>
            <person name="Hibbett D.S."/>
        </authorList>
    </citation>
    <scope>NUCLEOTIDE SEQUENCE [LARGE SCALE GENOMIC DNA]</scope>
    <source>
        <strain evidence="1 2">ATCC 11539</strain>
    </source>
</reference>
<dbReference type="GeneID" id="19302343"/>
<gene>
    <name evidence="1" type="ORF">GLOTRDRAFT_131656</name>
</gene>
<evidence type="ECO:0000313" key="1">
    <source>
        <dbReference type="EMBL" id="EPQ52413.1"/>
    </source>
</evidence>
<dbReference type="AlphaFoldDB" id="S7PY16"/>
<proteinExistence type="predicted"/>
<organism evidence="1 2">
    <name type="scientific">Gloeophyllum trabeum (strain ATCC 11539 / FP-39264 / Madison 617)</name>
    <name type="common">Brown rot fungus</name>
    <dbReference type="NCBI Taxonomy" id="670483"/>
    <lineage>
        <taxon>Eukaryota</taxon>
        <taxon>Fungi</taxon>
        <taxon>Dikarya</taxon>
        <taxon>Basidiomycota</taxon>
        <taxon>Agaricomycotina</taxon>
        <taxon>Agaricomycetes</taxon>
        <taxon>Gloeophyllales</taxon>
        <taxon>Gloeophyllaceae</taxon>
        <taxon>Gloeophyllum</taxon>
    </lineage>
</organism>
<sequence length="151" mass="16645">MAEQHSALLKVEVYNVQPLRFQRHEAEQIDAPPFLRPSDARNASDVVFKLRDRMRDIWFITTASFLLSASVDNDLAMATGKRSVHANIVLTESKLPIHILLQWVALCTASRQLRHTWAAASNPVSLGGTMAPVVASIPSPAAKVTIFEISS</sequence>
<dbReference type="Proteomes" id="UP000030669">
    <property type="component" value="Unassembled WGS sequence"/>
</dbReference>
<accession>S7PY16</accession>
<dbReference type="RefSeq" id="XP_007868732.1">
    <property type="nucleotide sequence ID" value="XM_007870541.1"/>
</dbReference>
<dbReference type="EMBL" id="KB469307">
    <property type="protein sequence ID" value="EPQ52413.1"/>
    <property type="molecule type" value="Genomic_DNA"/>
</dbReference>
<protein>
    <submittedName>
        <fullName evidence="1">Uncharacterized protein</fullName>
    </submittedName>
</protein>
<evidence type="ECO:0000313" key="2">
    <source>
        <dbReference type="Proteomes" id="UP000030669"/>
    </source>
</evidence>
<name>S7PY16_GLOTA</name>